<dbReference type="InterPro" id="IPR006085">
    <property type="entry name" value="XPG_DNA_repair_N"/>
</dbReference>
<evidence type="ECO:0000256" key="2">
    <source>
        <dbReference type="ARBA" id="ARBA00024023"/>
    </source>
</evidence>
<name>G8BRS0_TETPH</name>
<dbReference type="OMA" id="YNINIFP"/>
<dbReference type="eggNOG" id="ENOG502QVHA">
    <property type="taxonomic scope" value="Eukaryota"/>
</dbReference>
<evidence type="ECO:0000256" key="1">
    <source>
        <dbReference type="ARBA" id="ARBA00022845"/>
    </source>
</evidence>
<dbReference type="HOGENOM" id="CLU_378548_0_0_1"/>
<dbReference type="GO" id="GO:0006974">
    <property type="term" value="P:DNA damage response"/>
    <property type="evidence" value="ECO:0007669"/>
    <property type="project" value="EnsemblFungi"/>
</dbReference>
<dbReference type="InterPro" id="IPR022040">
    <property type="entry name" value="MKT1_N"/>
</dbReference>
<dbReference type="GO" id="GO:0045727">
    <property type="term" value="P:positive regulation of translation"/>
    <property type="evidence" value="ECO:0007669"/>
    <property type="project" value="EnsemblFungi"/>
</dbReference>
<feature type="domain" description="XPG N-terminal" evidence="4">
    <location>
        <begin position="1"/>
        <end position="103"/>
    </location>
</feature>
<evidence type="ECO:0000313" key="5">
    <source>
        <dbReference type="EMBL" id="CCE62446.1"/>
    </source>
</evidence>
<dbReference type="SMART" id="SM00484">
    <property type="entry name" value="XPGI"/>
    <property type="match status" value="1"/>
</dbReference>
<dbReference type="GO" id="GO:0000932">
    <property type="term" value="C:P-body"/>
    <property type="evidence" value="ECO:0007669"/>
    <property type="project" value="EnsemblFungi"/>
</dbReference>
<dbReference type="OrthoDB" id="17262at2759"/>
<dbReference type="GO" id="GO:0003730">
    <property type="term" value="F:mRNA 3'-UTR binding"/>
    <property type="evidence" value="ECO:0007669"/>
    <property type="project" value="TreeGrafter"/>
</dbReference>
<evidence type="ECO:0008006" key="7">
    <source>
        <dbReference type="Google" id="ProtNLM"/>
    </source>
</evidence>
<dbReference type="Gene3D" id="3.40.50.1010">
    <property type="entry name" value="5'-nuclease"/>
    <property type="match status" value="1"/>
</dbReference>
<dbReference type="GeneID" id="11535293"/>
<evidence type="ECO:0000259" key="4">
    <source>
        <dbReference type="SMART" id="SM00485"/>
    </source>
</evidence>
<proteinExistence type="inferred from homology"/>
<sequence length="833" mass="95567">MPIKTLESYLFERGLVGSYPIDILKNATIGIDVNHYLSRIINNKKNNQLTDAIGEFLPNNLNHFLENDLKIFEENKITPIFVFNGLLTVNQAEYHHSNARFNEGAVNNLEDINTNIFFNKFKISNHRDKAWRSYEYSVKKNQETYIDQPVVPHLSENFNYANNINFSTNLKNYLIRFFIERKISYQVAPYSSWLQLSYLYDSEFIDIIYGPTDCLMLPNMEKFIIGMEFLNKEFRFIDKTKILKDLDLTNDEFVDIAMVLGNDLQPLTLPPLNTINLPTNKMPNSSNNGSNINTNAIVDMAIDMVYNTGTNFYVYQLNNLLQDNNKKNLQFYQRGYSSLKNMPVLQANGKVQLYSSESVLNARDLDKKKNKSTETGSKQITADKQLTTQYEIPNDVYDFIGQQLPAEYYFYQSIGLLDTKLLETLTSGFYYEDIPFSGVPTKSYKQLIKKSAEVFKDLEIGLLTSPINRYYQIKTIKAIIYNNVSGENPDEIQLTNKVTPPTFDKINKIVVKTKTNQQFTIKSFVKLLSNSKDLTKDFTSEIVLFPNTVSSEDKLNVAFDLLATNLLRTLCLLGIFEYDVKAKSLEPTKWGKLLLNFPHLNITETNYSALLVLMIFIKLNVLPFTDSLETTAVSTLSNATLRSYPVESSYIDILSRLLTLYQIGLENSSNDSSNNSNYHGPIDRSSLIVKDHFDYINNNLKELFQSVLVASLASGEFNRLSLKGNTAWQSEIIARLPFNEENTNTIMSMMWEYFLQKYLHNGNTKTDALAFVSTEFKTLKITTEIDEKFNDSLKFLKEVLVLSKELNESNLMNSKEYEIIGKSLEFAEKALSS</sequence>
<dbReference type="SUPFAM" id="SSF88723">
    <property type="entry name" value="PIN domain-like"/>
    <property type="match status" value="1"/>
</dbReference>
<dbReference type="PANTHER" id="PTHR11081:SF32">
    <property type="entry name" value="POST-TRANSCRIPTIONAL REGULATOR MKT1"/>
    <property type="match status" value="1"/>
</dbReference>
<dbReference type="Pfam" id="PF12246">
    <property type="entry name" value="MKT1_C"/>
    <property type="match status" value="1"/>
</dbReference>
<dbReference type="PANTHER" id="PTHR11081">
    <property type="entry name" value="FLAP ENDONUCLEASE FAMILY MEMBER"/>
    <property type="match status" value="1"/>
</dbReference>
<dbReference type="Proteomes" id="UP000005666">
    <property type="component" value="Chromosome 3"/>
</dbReference>
<dbReference type="GO" id="GO:0005840">
    <property type="term" value="C:ribosome"/>
    <property type="evidence" value="ECO:0007669"/>
    <property type="project" value="EnsemblFungi"/>
</dbReference>
<dbReference type="AlphaFoldDB" id="G8BRS0"/>
<dbReference type="GO" id="GO:0005829">
    <property type="term" value="C:cytosol"/>
    <property type="evidence" value="ECO:0007669"/>
    <property type="project" value="EnsemblFungi"/>
</dbReference>
<dbReference type="InterPro" id="IPR022039">
    <property type="entry name" value="MKT1_C"/>
</dbReference>
<dbReference type="GO" id="GO:0034399">
    <property type="term" value="C:nuclear periphery"/>
    <property type="evidence" value="ECO:0007669"/>
    <property type="project" value="EnsemblFungi"/>
</dbReference>
<dbReference type="InterPro" id="IPR006084">
    <property type="entry name" value="XPG/Rad2"/>
</dbReference>
<dbReference type="KEGG" id="tpf:TPHA_0C02930"/>
<keyword evidence="1" id="KW-0810">Translation regulation</keyword>
<organism evidence="5 6">
    <name type="scientific">Tetrapisispora phaffii (strain ATCC 24235 / CBS 4417 / NBRC 1672 / NRRL Y-8282 / UCD 70-5)</name>
    <name type="common">Yeast</name>
    <name type="synonym">Fabospora phaffii</name>
    <dbReference type="NCBI Taxonomy" id="1071381"/>
    <lineage>
        <taxon>Eukaryota</taxon>
        <taxon>Fungi</taxon>
        <taxon>Dikarya</taxon>
        <taxon>Ascomycota</taxon>
        <taxon>Saccharomycotina</taxon>
        <taxon>Saccharomycetes</taxon>
        <taxon>Saccharomycetales</taxon>
        <taxon>Saccharomycetaceae</taxon>
        <taxon>Tetrapisispora</taxon>
    </lineage>
</organism>
<dbReference type="RefSeq" id="XP_003684880.1">
    <property type="nucleotide sequence ID" value="XM_003684832.1"/>
</dbReference>
<gene>
    <name evidence="5" type="primary">TPHA0C02930</name>
    <name evidence="5" type="ordered locus">TPHA_0C02930</name>
</gene>
<accession>G8BRS0</accession>
<reference evidence="5 6" key="1">
    <citation type="journal article" date="2011" name="Proc. Natl. Acad. Sci. U.S.A.">
        <title>Evolutionary erosion of yeast sex chromosomes by mating-type switching accidents.</title>
        <authorList>
            <person name="Gordon J.L."/>
            <person name="Armisen D."/>
            <person name="Proux-Wera E."/>
            <person name="Oheigeartaigh S.S."/>
            <person name="Byrne K.P."/>
            <person name="Wolfe K.H."/>
        </authorList>
    </citation>
    <scope>NUCLEOTIDE SEQUENCE [LARGE SCALE GENOMIC DNA]</scope>
    <source>
        <strain evidence="6">ATCC 24235 / CBS 4417 / NBRC 1672 / NRRL Y-8282 / UCD 70-5</strain>
    </source>
</reference>
<dbReference type="SMART" id="SM00485">
    <property type="entry name" value="XPGN"/>
    <property type="match status" value="1"/>
</dbReference>
<dbReference type="Pfam" id="PF00752">
    <property type="entry name" value="XPG_N"/>
    <property type="match status" value="1"/>
</dbReference>
<evidence type="ECO:0000259" key="3">
    <source>
        <dbReference type="SMART" id="SM00484"/>
    </source>
</evidence>
<protein>
    <recommendedName>
        <fullName evidence="7">XPG N-terminal domain-containing protein</fullName>
    </recommendedName>
</protein>
<feature type="domain" description="XPG-I" evidence="3">
    <location>
        <begin position="179"/>
        <end position="248"/>
    </location>
</feature>
<dbReference type="InterPro" id="IPR029060">
    <property type="entry name" value="PIN-like_dom_sf"/>
</dbReference>
<dbReference type="CDD" id="cd09858">
    <property type="entry name" value="PIN_MKT1"/>
    <property type="match status" value="1"/>
</dbReference>
<comment type="similarity">
    <text evidence="2">Belongs to the XPG/RAD2 endonuclease family.</text>
</comment>
<dbReference type="EMBL" id="HE612858">
    <property type="protein sequence ID" value="CCE62446.1"/>
    <property type="molecule type" value="Genomic_DNA"/>
</dbReference>
<keyword evidence="6" id="KW-1185">Reference proteome</keyword>
<dbReference type="STRING" id="1071381.G8BRS0"/>
<dbReference type="Pfam" id="PF12247">
    <property type="entry name" value="MKT1_N"/>
    <property type="match status" value="1"/>
</dbReference>
<evidence type="ECO:0000313" key="6">
    <source>
        <dbReference type="Proteomes" id="UP000005666"/>
    </source>
</evidence>
<dbReference type="GO" id="GO:0004518">
    <property type="term" value="F:nuclease activity"/>
    <property type="evidence" value="ECO:0007669"/>
    <property type="project" value="InterPro"/>
</dbReference>
<dbReference type="InterPro" id="IPR006086">
    <property type="entry name" value="XPG-I_dom"/>
</dbReference>